<proteinExistence type="inferred from homology"/>
<keyword evidence="2" id="KW-0805">Transcription regulation</keyword>
<dbReference type="PANTHER" id="PTHR30346">
    <property type="entry name" value="TRANSCRIPTIONAL DUAL REGULATOR HCAR-RELATED"/>
    <property type="match status" value="1"/>
</dbReference>
<dbReference type="SUPFAM" id="SSF53850">
    <property type="entry name" value="Periplasmic binding protein-like II"/>
    <property type="match status" value="1"/>
</dbReference>
<dbReference type="AlphaFoldDB" id="A0A9X8QZ72"/>
<feature type="compositionally biased region" description="Polar residues" evidence="5">
    <location>
        <begin position="292"/>
        <end position="319"/>
    </location>
</feature>
<keyword evidence="3 7" id="KW-0238">DNA-binding</keyword>
<dbReference type="InterPro" id="IPR036388">
    <property type="entry name" value="WH-like_DNA-bd_sf"/>
</dbReference>
<evidence type="ECO:0000256" key="4">
    <source>
        <dbReference type="ARBA" id="ARBA00023163"/>
    </source>
</evidence>
<gene>
    <name evidence="7" type="ORF">SAMN05216268_12391</name>
</gene>
<evidence type="ECO:0000256" key="5">
    <source>
        <dbReference type="SAM" id="MobiDB-lite"/>
    </source>
</evidence>
<evidence type="ECO:0000256" key="1">
    <source>
        <dbReference type="ARBA" id="ARBA00009437"/>
    </source>
</evidence>
<dbReference type="Gene3D" id="1.10.10.10">
    <property type="entry name" value="Winged helix-like DNA-binding domain superfamily/Winged helix DNA-binding domain"/>
    <property type="match status" value="1"/>
</dbReference>
<organism evidence="7 8">
    <name type="scientific">Streptomyces yunnanensis</name>
    <dbReference type="NCBI Taxonomy" id="156453"/>
    <lineage>
        <taxon>Bacteria</taxon>
        <taxon>Bacillati</taxon>
        <taxon>Actinomycetota</taxon>
        <taxon>Actinomycetes</taxon>
        <taxon>Kitasatosporales</taxon>
        <taxon>Streptomycetaceae</taxon>
        <taxon>Streptomyces</taxon>
    </lineage>
</organism>
<comment type="similarity">
    <text evidence="1">Belongs to the LysR transcriptional regulatory family.</text>
</comment>
<dbReference type="PRINTS" id="PR00039">
    <property type="entry name" value="HTHLYSR"/>
</dbReference>
<dbReference type="InterPro" id="IPR036390">
    <property type="entry name" value="WH_DNA-bd_sf"/>
</dbReference>
<dbReference type="Pfam" id="PF00126">
    <property type="entry name" value="HTH_1"/>
    <property type="match status" value="1"/>
</dbReference>
<evidence type="ECO:0000256" key="2">
    <source>
        <dbReference type="ARBA" id="ARBA00023015"/>
    </source>
</evidence>
<dbReference type="PROSITE" id="PS50931">
    <property type="entry name" value="HTH_LYSR"/>
    <property type="match status" value="1"/>
</dbReference>
<comment type="caution">
    <text evidence="7">The sequence shown here is derived from an EMBL/GenBank/DDBJ whole genome shotgun (WGS) entry which is preliminary data.</text>
</comment>
<protein>
    <submittedName>
        <fullName evidence="7">DNA-binding transcriptional regulator, LysR family</fullName>
    </submittedName>
</protein>
<accession>A0A9X8QZ72</accession>
<feature type="compositionally biased region" description="Basic residues" evidence="5">
    <location>
        <begin position="336"/>
        <end position="346"/>
    </location>
</feature>
<dbReference type="Pfam" id="PF03466">
    <property type="entry name" value="LysR_substrate"/>
    <property type="match status" value="1"/>
</dbReference>
<dbReference type="PANTHER" id="PTHR30346:SF28">
    <property type="entry name" value="HTH-TYPE TRANSCRIPTIONAL REGULATOR CYNR"/>
    <property type="match status" value="1"/>
</dbReference>
<dbReference type="EMBL" id="FRBK01000023">
    <property type="protein sequence ID" value="SHN19806.1"/>
    <property type="molecule type" value="Genomic_DNA"/>
</dbReference>
<feature type="domain" description="HTH lysR-type" evidence="6">
    <location>
        <begin position="1"/>
        <end position="58"/>
    </location>
</feature>
<evidence type="ECO:0000256" key="3">
    <source>
        <dbReference type="ARBA" id="ARBA00023125"/>
    </source>
</evidence>
<evidence type="ECO:0000313" key="7">
    <source>
        <dbReference type="EMBL" id="SHN19806.1"/>
    </source>
</evidence>
<dbReference type="GO" id="GO:0003677">
    <property type="term" value="F:DNA binding"/>
    <property type="evidence" value="ECO:0007669"/>
    <property type="project" value="UniProtKB-KW"/>
</dbReference>
<dbReference type="GO" id="GO:0032993">
    <property type="term" value="C:protein-DNA complex"/>
    <property type="evidence" value="ECO:0007669"/>
    <property type="project" value="TreeGrafter"/>
</dbReference>
<dbReference type="SUPFAM" id="SSF46785">
    <property type="entry name" value="Winged helix' DNA-binding domain"/>
    <property type="match status" value="1"/>
</dbReference>
<dbReference type="CDD" id="cd08414">
    <property type="entry name" value="PBP2_LTTR_aromatics_like"/>
    <property type="match status" value="1"/>
</dbReference>
<reference evidence="8" key="1">
    <citation type="submission" date="2016-11" db="EMBL/GenBank/DDBJ databases">
        <authorList>
            <person name="Jaros S."/>
            <person name="Januszkiewicz K."/>
            <person name="Wedrychowicz H."/>
        </authorList>
    </citation>
    <scope>NUCLEOTIDE SEQUENCE [LARGE SCALE GENOMIC DNA]</scope>
    <source>
        <strain evidence="8">CGMCC 4.3555</strain>
    </source>
</reference>
<name>A0A9X8QZ72_9ACTN</name>
<dbReference type="FunFam" id="1.10.10.10:FF:000001">
    <property type="entry name" value="LysR family transcriptional regulator"/>
    <property type="match status" value="1"/>
</dbReference>
<dbReference type="RefSeq" id="WP_073448693.1">
    <property type="nucleotide sequence ID" value="NZ_FRBK01000023.1"/>
</dbReference>
<evidence type="ECO:0000313" key="8">
    <source>
        <dbReference type="Proteomes" id="UP000184388"/>
    </source>
</evidence>
<dbReference type="Proteomes" id="UP000184388">
    <property type="component" value="Unassembled WGS sequence"/>
</dbReference>
<keyword evidence="4" id="KW-0804">Transcription</keyword>
<dbReference type="InterPro" id="IPR000847">
    <property type="entry name" value="LysR_HTH_N"/>
</dbReference>
<dbReference type="InterPro" id="IPR005119">
    <property type="entry name" value="LysR_subst-bd"/>
</dbReference>
<evidence type="ECO:0000259" key="6">
    <source>
        <dbReference type="PROSITE" id="PS50931"/>
    </source>
</evidence>
<feature type="region of interest" description="Disordered" evidence="5">
    <location>
        <begin position="292"/>
        <end position="346"/>
    </location>
</feature>
<sequence length="346" mass="37134">MELRLLGYVVAIAEEGSISGAARRLHLTQPTLSRQLREMERQLGTMLFVREGRGLTPTPAGQVLVHRATTVLAEAEAALQDVRLAAQGITGRLVATFAGSGINGPLGAALGRVRRELPRVHLQLEESFNDAEMSTGVLEGRFDLAVQRLPMRDARLSTQVWWREPLTLFLPAGHPLAYPSEPAPLAALGQIPLVIWPRDVSPRSYDEIIALCHGAGIAPQISAEGRSVQTLLALVAAKFGAAVLADSHRALRRIGVTPRPLAGTSTTLHLVWRSDDTNPLVERLRTVLTHVTDATTPADNPNVMGPTSTTDASGSTALTDDSGAARPASSTPARQTRQRGVRRQGR</sequence>
<dbReference type="GO" id="GO:0003700">
    <property type="term" value="F:DNA-binding transcription factor activity"/>
    <property type="evidence" value="ECO:0007669"/>
    <property type="project" value="InterPro"/>
</dbReference>
<dbReference type="Gene3D" id="3.40.190.10">
    <property type="entry name" value="Periplasmic binding protein-like II"/>
    <property type="match status" value="2"/>
</dbReference>